<reference evidence="1 2" key="1">
    <citation type="submission" date="2021-06" db="EMBL/GenBank/DDBJ databases">
        <authorList>
            <person name="Palmer J.M."/>
        </authorList>
    </citation>
    <scope>NUCLEOTIDE SEQUENCE [LARGE SCALE GENOMIC DNA]</scope>
    <source>
        <strain evidence="1 2">XR_2019</strain>
        <tissue evidence="1">Muscle</tissue>
    </source>
</reference>
<keyword evidence="2" id="KW-1185">Reference proteome</keyword>
<evidence type="ECO:0000313" key="1">
    <source>
        <dbReference type="EMBL" id="MEQ2272492.1"/>
    </source>
</evidence>
<organism evidence="1 2">
    <name type="scientific">Xenotaenia resolanae</name>
    <dbReference type="NCBI Taxonomy" id="208358"/>
    <lineage>
        <taxon>Eukaryota</taxon>
        <taxon>Metazoa</taxon>
        <taxon>Chordata</taxon>
        <taxon>Craniata</taxon>
        <taxon>Vertebrata</taxon>
        <taxon>Euteleostomi</taxon>
        <taxon>Actinopterygii</taxon>
        <taxon>Neopterygii</taxon>
        <taxon>Teleostei</taxon>
        <taxon>Neoteleostei</taxon>
        <taxon>Acanthomorphata</taxon>
        <taxon>Ovalentaria</taxon>
        <taxon>Atherinomorphae</taxon>
        <taxon>Cyprinodontiformes</taxon>
        <taxon>Goodeidae</taxon>
        <taxon>Xenotaenia</taxon>
    </lineage>
</organism>
<sequence>MVSQPGSVGYTIMGKTAAWTNAQKATDTLKKEDKLQRVTAKEVGCSQCAVSKHILRKLSERKKPVRKSLHLETGITSVLTGCPHCQKIPKAASMTTVLLCLIGQQTGLSCTCICENLRIKAWLGIVIKV</sequence>
<comment type="caution">
    <text evidence="1">The sequence shown here is derived from an EMBL/GenBank/DDBJ whole genome shotgun (WGS) entry which is preliminary data.</text>
</comment>
<evidence type="ECO:0000313" key="2">
    <source>
        <dbReference type="Proteomes" id="UP001444071"/>
    </source>
</evidence>
<protein>
    <submittedName>
        <fullName evidence="1">Uncharacterized protein</fullName>
    </submittedName>
</protein>
<name>A0ABV0WS58_9TELE</name>
<gene>
    <name evidence="1" type="ORF">XENORESO_013453</name>
</gene>
<dbReference type="Proteomes" id="UP001444071">
    <property type="component" value="Unassembled WGS sequence"/>
</dbReference>
<proteinExistence type="predicted"/>
<dbReference type="EMBL" id="JAHRIM010070102">
    <property type="protein sequence ID" value="MEQ2272492.1"/>
    <property type="molecule type" value="Genomic_DNA"/>
</dbReference>
<accession>A0ABV0WS58</accession>